<dbReference type="OrthoDB" id="9803968at2"/>
<proteinExistence type="predicted"/>
<feature type="compositionally biased region" description="Basic and acidic residues" evidence="1">
    <location>
        <begin position="627"/>
        <end position="636"/>
    </location>
</feature>
<dbReference type="SUPFAM" id="SSF56801">
    <property type="entry name" value="Acetyl-CoA synthetase-like"/>
    <property type="match status" value="1"/>
</dbReference>
<evidence type="ECO:0000259" key="2">
    <source>
        <dbReference type="Pfam" id="PF00501"/>
    </source>
</evidence>
<dbReference type="KEGG" id="avu:BK816_05740"/>
<dbReference type="Proteomes" id="UP000176288">
    <property type="component" value="Chromosome"/>
</dbReference>
<dbReference type="AlphaFoldDB" id="A0A1D9MKP4"/>
<evidence type="ECO:0000313" key="4">
    <source>
        <dbReference type="EMBL" id="AOZ72856.1"/>
    </source>
</evidence>
<dbReference type="PROSITE" id="PS00455">
    <property type="entry name" value="AMP_BINDING"/>
    <property type="match status" value="1"/>
</dbReference>
<dbReference type="InterPro" id="IPR020845">
    <property type="entry name" value="AMP-binding_CS"/>
</dbReference>
<dbReference type="Gene3D" id="3.30.300.30">
    <property type="match status" value="1"/>
</dbReference>
<dbReference type="InterPro" id="IPR000873">
    <property type="entry name" value="AMP-dep_synth/lig_dom"/>
</dbReference>
<dbReference type="InterPro" id="IPR025110">
    <property type="entry name" value="AMP-bd_C"/>
</dbReference>
<protein>
    <recommendedName>
        <fullName evidence="6">Long-chain fatty acid--CoA ligase</fullName>
    </recommendedName>
</protein>
<dbReference type="STRING" id="1912795.BK816_05740"/>
<sequence length="636" mass="69002">MVNELTAQLRKFYAPNSRTEISVPDHSIYPLLETAAKFYPNRIAIDFLGAITTYAQLLDQTRRAATVFAQAGVKAGDVVGLVLPNCPQHIVAFYGAMKLGATVAEHNPLAPAAQLEQQIVRHAGKVLVVWENSFDKIAPIAAKHGIKVITVNLVAALPAISRFVVELPLSASKKQREKLRPVKAVPASVPQFEKLLKFAKEHQEDIRIDNESTAVLLHTGGTTGTPKAVELTHRNLLANTEQSAAWVPTLHEGAEVFAATLPFFHAFGMTLSLLAAVRMVATIMVFPTFDVDMIISGQRRRPITFFPGVAPMFKRMAAKVKASEIPIDLSSIRFSLSGAMALDPKIAAEWEHLTGGYIIEGYGMTEASPILLGNPVSPDRQPSTLGIPYPSTEVRIVDPENPENDVPWGEKGEILVRGPQVFKGYLGEPEETENAMFAGWLRTGDIGKVENNTIVMADRKKELIITGGFNVYPSEVEESMRSMPGVEDVAVVGMPDASSGEQIVAAIVTDGTAKVDLETVRAWAEKTLSHYALPRRIEIVPELPRSQVGKVLRRSVREQLLAAQAGVEASWASVQETAVDAIRTVSEQTRAVADQLLSSAKVATKSAENESETEESGNATAQLATETSEKGEPKEL</sequence>
<dbReference type="InterPro" id="IPR050237">
    <property type="entry name" value="ATP-dep_AMP-bd_enzyme"/>
</dbReference>
<keyword evidence="5" id="KW-1185">Reference proteome</keyword>
<dbReference type="Gene3D" id="3.40.50.12780">
    <property type="entry name" value="N-terminal domain of ligase-like"/>
    <property type="match status" value="1"/>
</dbReference>
<feature type="compositionally biased region" description="Polar residues" evidence="1">
    <location>
        <begin position="616"/>
        <end position="626"/>
    </location>
</feature>
<evidence type="ECO:0000256" key="1">
    <source>
        <dbReference type="SAM" id="MobiDB-lite"/>
    </source>
</evidence>
<feature type="domain" description="AMP-dependent synthetase/ligase" evidence="2">
    <location>
        <begin position="32"/>
        <end position="426"/>
    </location>
</feature>
<dbReference type="GO" id="GO:0016877">
    <property type="term" value="F:ligase activity, forming carbon-sulfur bonds"/>
    <property type="evidence" value="ECO:0007669"/>
    <property type="project" value="UniProtKB-ARBA"/>
</dbReference>
<reference evidence="4 5" key="1">
    <citation type="submission" date="2016-10" db="EMBL/GenBank/DDBJ databases">
        <title>Actinomyces aegypiusis sp. nov., isolated from the Aegypius monachus in Qinghai Tibet Plateau China.</title>
        <authorList>
            <person name="Wang Y."/>
        </authorList>
    </citation>
    <scope>NUCLEOTIDE SEQUENCE [LARGE SCALE GENOMIC DNA]</scope>
    <source>
        <strain evidence="4 5">VUL4_3</strain>
    </source>
</reference>
<evidence type="ECO:0000259" key="3">
    <source>
        <dbReference type="Pfam" id="PF13193"/>
    </source>
</evidence>
<evidence type="ECO:0008006" key="6">
    <source>
        <dbReference type="Google" id="ProtNLM"/>
    </source>
</evidence>
<name>A0A1D9MKP4_9ACTO</name>
<evidence type="ECO:0000313" key="5">
    <source>
        <dbReference type="Proteomes" id="UP000176288"/>
    </source>
</evidence>
<dbReference type="PANTHER" id="PTHR43767">
    <property type="entry name" value="LONG-CHAIN-FATTY-ACID--COA LIGASE"/>
    <property type="match status" value="1"/>
</dbReference>
<dbReference type="PANTHER" id="PTHR43767:SF12">
    <property type="entry name" value="AMP-DEPENDENT SYNTHETASE AND LIGASE"/>
    <property type="match status" value="1"/>
</dbReference>
<organism evidence="4 5">
    <name type="scientific">Boudabousia tangfeifanii</name>
    <dbReference type="NCBI Taxonomy" id="1912795"/>
    <lineage>
        <taxon>Bacteria</taxon>
        <taxon>Bacillati</taxon>
        <taxon>Actinomycetota</taxon>
        <taxon>Actinomycetes</taxon>
        <taxon>Actinomycetales</taxon>
        <taxon>Actinomycetaceae</taxon>
        <taxon>Boudabousia</taxon>
    </lineage>
</organism>
<dbReference type="InterPro" id="IPR045851">
    <property type="entry name" value="AMP-bd_C_sf"/>
</dbReference>
<dbReference type="RefSeq" id="WP_071164321.1">
    <property type="nucleotide sequence ID" value="NZ_CP017812.1"/>
</dbReference>
<dbReference type="Pfam" id="PF13193">
    <property type="entry name" value="AMP-binding_C"/>
    <property type="match status" value="1"/>
</dbReference>
<dbReference type="EMBL" id="CP017812">
    <property type="protein sequence ID" value="AOZ72856.1"/>
    <property type="molecule type" value="Genomic_DNA"/>
</dbReference>
<accession>A0A1D9MKP4</accession>
<dbReference type="InterPro" id="IPR042099">
    <property type="entry name" value="ANL_N_sf"/>
</dbReference>
<gene>
    <name evidence="4" type="ORF">BK816_05740</name>
</gene>
<feature type="region of interest" description="Disordered" evidence="1">
    <location>
        <begin position="602"/>
        <end position="636"/>
    </location>
</feature>
<feature type="domain" description="AMP-binding enzyme C-terminal" evidence="3">
    <location>
        <begin position="475"/>
        <end position="550"/>
    </location>
</feature>
<dbReference type="Pfam" id="PF00501">
    <property type="entry name" value="AMP-binding"/>
    <property type="match status" value="1"/>
</dbReference>